<dbReference type="VEuPathDB" id="PiroplasmaDB:TpMuguga_03g00208"/>
<evidence type="ECO:0008006" key="4">
    <source>
        <dbReference type="Google" id="ProtNLM"/>
    </source>
</evidence>
<dbReference type="STRING" id="5875.Q4N0D6"/>
<dbReference type="RefSeq" id="XP_763226.1">
    <property type="nucleotide sequence ID" value="XM_758133.1"/>
</dbReference>
<dbReference type="PANTHER" id="PTHR12111:SF2">
    <property type="entry name" value="SPLICING FACTOR YJU2B-RELATED"/>
    <property type="match status" value="1"/>
</dbReference>
<evidence type="ECO:0000313" key="3">
    <source>
        <dbReference type="Proteomes" id="UP000001949"/>
    </source>
</evidence>
<evidence type="ECO:0000313" key="2">
    <source>
        <dbReference type="EMBL" id="EAN30943.1"/>
    </source>
</evidence>
<reference evidence="2 3" key="1">
    <citation type="journal article" date="2005" name="Science">
        <title>Genome sequence of Theileria parva, a bovine pathogen that transforms lymphocytes.</title>
        <authorList>
            <person name="Gardner M.J."/>
            <person name="Bishop R."/>
            <person name="Shah T."/>
            <person name="de Villiers E.P."/>
            <person name="Carlton J.M."/>
            <person name="Hall N."/>
            <person name="Ren Q."/>
            <person name="Paulsen I.T."/>
            <person name="Pain A."/>
            <person name="Berriman M."/>
            <person name="Wilson R.J.M."/>
            <person name="Sato S."/>
            <person name="Ralph S.A."/>
            <person name="Mann D.J."/>
            <person name="Xiong Z."/>
            <person name="Shallom S.J."/>
            <person name="Weidman J."/>
            <person name="Jiang L."/>
            <person name="Lynn J."/>
            <person name="Weaver B."/>
            <person name="Shoaibi A."/>
            <person name="Domingo A.R."/>
            <person name="Wasawo D."/>
            <person name="Crabtree J."/>
            <person name="Wortman J.R."/>
            <person name="Haas B."/>
            <person name="Angiuoli S.V."/>
            <person name="Creasy T.H."/>
            <person name="Lu C."/>
            <person name="Suh B."/>
            <person name="Silva J.C."/>
            <person name="Utterback T.R."/>
            <person name="Feldblyum T.V."/>
            <person name="Pertea M."/>
            <person name="Allen J."/>
            <person name="Nierman W.C."/>
            <person name="Taracha E.L.N."/>
            <person name="Salzberg S.L."/>
            <person name="White O.R."/>
            <person name="Fitzhugh H.A."/>
            <person name="Morzaria S."/>
            <person name="Venter J.C."/>
            <person name="Fraser C.M."/>
            <person name="Nene V."/>
        </authorList>
    </citation>
    <scope>NUCLEOTIDE SEQUENCE [LARGE SCALE GENOMIC DNA]</scope>
    <source>
        <strain evidence="2 3">Muguga</strain>
    </source>
</reference>
<sequence>MSTLKAARADNFYFPPDQEDVGKKFKKRRFSNRRDGYGERRGPIIRFEMPFKVICLDCGAYIAKGVRFDAEKKCVGKYYTTDIYAFKMSCFKCFRPIVIQTDPEHTDYICKEGVRKKIELRDESREDVITVGKDNEMRDNALYILEKRAEETQTHIAKPVTEEVQNDVRNDTNELIDDRKQIEYLEDLSESRSKDSYLANCALRRRFRTQKKLLEKEKHTNFSLPLLKPTAEDLEETKKITFITESKKLRSHFKRLVGNDDIFSKGSVKTSSTISVPNSLESKKKKLQFIKFLDSKSKHR</sequence>
<organism evidence="2 3">
    <name type="scientific">Theileria parva</name>
    <name type="common">East coast fever infection agent</name>
    <dbReference type="NCBI Taxonomy" id="5875"/>
    <lineage>
        <taxon>Eukaryota</taxon>
        <taxon>Sar</taxon>
        <taxon>Alveolata</taxon>
        <taxon>Apicomplexa</taxon>
        <taxon>Aconoidasida</taxon>
        <taxon>Piroplasmida</taxon>
        <taxon>Theileriidae</taxon>
        <taxon>Theileria</taxon>
    </lineage>
</organism>
<evidence type="ECO:0000256" key="1">
    <source>
        <dbReference type="ARBA" id="ARBA00005595"/>
    </source>
</evidence>
<gene>
    <name evidence="2" type="ordered locus">TP03_0208</name>
</gene>
<dbReference type="OMA" id="DSYLANC"/>
<dbReference type="Pfam" id="PF04502">
    <property type="entry name" value="Saf4_Yju2"/>
    <property type="match status" value="1"/>
</dbReference>
<dbReference type="InParanoid" id="Q4N0D6"/>
<dbReference type="GO" id="GO:0071014">
    <property type="term" value="C:post-mRNA release spliceosomal complex"/>
    <property type="evidence" value="ECO:0007669"/>
    <property type="project" value="TreeGrafter"/>
</dbReference>
<name>Q4N0D6_THEPA</name>
<dbReference type="Proteomes" id="UP000001949">
    <property type="component" value="Unassembled WGS sequence"/>
</dbReference>
<protein>
    <recommendedName>
        <fullName evidence="4">Splicing factor YJU2</fullName>
    </recommendedName>
</protein>
<dbReference type="GO" id="GO:0005684">
    <property type="term" value="C:U2-type spliceosomal complex"/>
    <property type="evidence" value="ECO:0007669"/>
    <property type="project" value="TreeGrafter"/>
</dbReference>
<keyword evidence="3" id="KW-1185">Reference proteome</keyword>
<dbReference type="eggNOG" id="KOG2990">
    <property type="taxonomic scope" value="Eukaryota"/>
</dbReference>
<proteinExistence type="inferred from homology"/>
<comment type="caution">
    <text evidence="2">The sequence shown here is derived from an EMBL/GenBank/DDBJ whole genome shotgun (WGS) entry which is preliminary data.</text>
</comment>
<dbReference type="InterPro" id="IPR007590">
    <property type="entry name" value="Saf4/Yju2"/>
</dbReference>
<dbReference type="GeneID" id="3500418"/>
<dbReference type="PANTHER" id="PTHR12111">
    <property type="entry name" value="SPLICING FACTOR YJU2"/>
    <property type="match status" value="1"/>
</dbReference>
<dbReference type="GO" id="GO:0000398">
    <property type="term" value="P:mRNA splicing, via spliceosome"/>
    <property type="evidence" value="ECO:0007669"/>
    <property type="project" value="InterPro"/>
</dbReference>
<accession>Q4N0D6</accession>
<dbReference type="AlphaFoldDB" id="Q4N0D6"/>
<dbReference type="KEGG" id="tpv:TP03_0208"/>
<dbReference type="EMBL" id="AAGK01000005">
    <property type="protein sequence ID" value="EAN30943.1"/>
    <property type="molecule type" value="Genomic_DNA"/>
</dbReference>
<comment type="similarity">
    <text evidence="1">Belongs to the CWC16 family.</text>
</comment>